<protein>
    <submittedName>
        <fullName evidence="2">Uncharacterized protein</fullName>
    </submittedName>
</protein>
<evidence type="ECO:0000256" key="1">
    <source>
        <dbReference type="SAM" id="MobiDB-lite"/>
    </source>
</evidence>
<dbReference type="Proteomes" id="UP001141552">
    <property type="component" value="Unassembled WGS sequence"/>
</dbReference>
<feature type="region of interest" description="Disordered" evidence="1">
    <location>
        <begin position="1"/>
        <end position="22"/>
    </location>
</feature>
<reference evidence="2" key="1">
    <citation type="submission" date="2022-02" db="EMBL/GenBank/DDBJ databases">
        <authorList>
            <person name="Henning P.M."/>
            <person name="McCubbin A.G."/>
            <person name="Shore J.S."/>
        </authorList>
    </citation>
    <scope>NUCLEOTIDE SEQUENCE</scope>
    <source>
        <strain evidence="2">F60SS</strain>
        <tissue evidence="2">Leaves</tissue>
    </source>
</reference>
<organism evidence="2 3">
    <name type="scientific">Turnera subulata</name>
    <dbReference type="NCBI Taxonomy" id="218843"/>
    <lineage>
        <taxon>Eukaryota</taxon>
        <taxon>Viridiplantae</taxon>
        <taxon>Streptophyta</taxon>
        <taxon>Embryophyta</taxon>
        <taxon>Tracheophyta</taxon>
        <taxon>Spermatophyta</taxon>
        <taxon>Magnoliopsida</taxon>
        <taxon>eudicotyledons</taxon>
        <taxon>Gunneridae</taxon>
        <taxon>Pentapetalae</taxon>
        <taxon>rosids</taxon>
        <taxon>fabids</taxon>
        <taxon>Malpighiales</taxon>
        <taxon>Passifloraceae</taxon>
        <taxon>Turnera</taxon>
    </lineage>
</organism>
<accession>A0A9Q0JNV6</accession>
<proteinExistence type="predicted"/>
<dbReference type="EMBL" id="JAKUCV010000501">
    <property type="protein sequence ID" value="KAJ4849751.1"/>
    <property type="molecule type" value="Genomic_DNA"/>
</dbReference>
<dbReference type="AlphaFoldDB" id="A0A9Q0JNV6"/>
<evidence type="ECO:0000313" key="2">
    <source>
        <dbReference type="EMBL" id="KAJ4849751.1"/>
    </source>
</evidence>
<evidence type="ECO:0000313" key="3">
    <source>
        <dbReference type="Proteomes" id="UP001141552"/>
    </source>
</evidence>
<gene>
    <name evidence="2" type="ORF">Tsubulata_046316</name>
</gene>
<comment type="caution">
    <text evidence="2">The sequence shown here is derived from an EMBL/GenBank/DDBJ whole genome shotgun (WGS) entry which is preliminary data.</text>
</comment>
<feature type="compositionally biased region" description="Basic residues" evidence="1">
    <location>
        <begin position="1"/>
        <end position="10"/>
    </location>
</feature>
<name>A0A9Q0JNV6_9ROSI</name>
<sequence length="60" mass="6938">LHRSIRRPAVSRRNEKSILQDSLSKTGRTSRYLVFVALNSQGHGLLQSWRNRSIWSCNSL</sequence>
<reference evidence="2" key="2">
    <citation type="journal article" date="2023" name="Plants (Basel)">
        <title>Annotation of the Turnera subulata (Passifloraceae) Draft Genome Reveals the S-Locus Evolved after the Divergence of Turneroideae from Passifloroideae in a Stepwise Manner.</title>
        <authorList>
            <person name="Henning P.M."/>
            <person name="Roalson E.H."/>
            <person name="Mir W."/>
            <person name="McCubbin A.G."/>
            <person name="Shore J.S."/>
        </authorList>
    </citation>
    <scope>NUCLEOTIDE SEQUENCE</scope>
    <source>
        <strain evidence="2">F60SS</strain>
    </source>
</reference>
<feature type="non-terminal residue" evidence="2">
    <location>
        <position position="60"/>
    </location>
</feature>
<keyword evidence="3" id="KW-1185">Reference proteome</keyword>